<dbReference type="Pfam" id="PF13568">
    <property type="entry name" value="OMP_b-brl_2"/>
    <property type="match status" value="1"/>
</dbReference>
<keyword evidence="1" id="KW-0732">Signal</keyword>
<organism evidence="4 5">
    <name type="scientific">Paenimyroides ceti</name>
    <dbReference type="NCBI Taxonomy" id="395087"/>
    <lineage>
        <taxon>Bacteria</taxon>
        <taxon>Pseudomonadati</taxon>
        <taxon>Bacteroidota</taxon>
        <taxon>Flavobacteriia</taxon>
        <taxon>Flavobacteriales</taxon>
        <taxon>Flavobacteriaceae</taxon>
        <taxon>Paenimyroides</taxon>
    </lineage>
</organism>
<dbReference type="InterPro" id="IPR011250">
    <property type="entry name" value="OMP/PagP_B-barrel"/>
</dbReference>
<reference evidence="4" key="3">
    <citation type="submission" date="2023-06" db="EMBL/GenBank/DDBJ databases">
        <authorList>
            <person name="Lucena T."/>
            <person name="Sun Q."/>
        </authorList>
    </citation>
    <scope>NUCLEOTIDE SEQUENCE</scope>
    <source>
        <strain evidence="4">CECT 7184</strain>
    </source>
</reference>
<dbReference type="Proteomes" id="UP001242368">
    <property type="component" value="Unassembled WGS sequence"/>
</dbReference>
<proteinExistence type="predicted"/>
<name>A0ABT8CZG8_9FLAO</name>
<gene>
    <name evidence="3" type="ORF">QW060_02130</name>
    <name evidence="4" type="ORF">QW060_21270</name>
</gene>
<dbReference type="EMBL" id="JAUFQU010000001">
    <property type="protein sequence ID" value="MDN3705923.1"/>
    <property type="molecule type" value="Genomic_DNA"/>
</dbReference>
<sequence>MKKLLFSMLFLAATNFVSAQSFDFGIKAGMVYNADKGAIKSFTNAVDAKGKGSAGFQAGVLSRISLIGFYVQPEVLYTSFKNEFDDANGQSFKVTKQRIDIPVNIGKKFLGIAHAQVGPVFSYYLDDKNSLKDIVNAKQDQFNVGFQIGAGVEISKLLINARYEFGLGKVGSTFMDKNNIEYQVENRPNLLNVSLTYLF</sequence>
<dbReference type="RefSeq" id="WP_290362068.1">
    <property type="nucleotide sequence ID" value="NZ_JAUFQU010000001.1"/>
</dbReference>
<reference evidence="5" key="2">
    <citation type="journal article" date="2019" name="Int. J. Syst. Evol. Microbiol.">
        <title>The Global Catalogue of Microorganisms (GCM) 10K type strain sequencing project: providing services to taxonomists for standard genome sequencing and annotation.</title>
        <authorList>
            <consortium name="The Broad Institute Genomics Platform"/>
            <consortium name="The Broad Institute Genome Sequencing Center for Infectious Disease"/>
            <person name="Wu L."/>
            <person name="Ma J."/>
        </authorList>
    </citation>
    <scope>NUCLEOTIDE SEQUENCE [LARGE SCALE GENOMIC DNA]</scope>
    <source>
        <strain evidence="5">CECT 7184</strain>
    </source>
</reference>
<feature type="chain" id="PRO_5045032526" evidence="1">
    <location>
        <begin position="20"/>
        <end position="199"/>
    </location>
</feature>
<feature type="signal peptide" evidence="1">
    <location>
        <begin position="1"/>
        <end position="19"/>
    </location>
</feature>
<keyword evidence="5" id="KW-1185">Reference proteome</keyword>
<evidence type="ECO:0000313" key="4">
    <source>
        <dbReference type="EMBL" id="MDN3709511.1"/>
    </source>
</evidence>
<dbReference type="EMBL" id="JAUFQU010000039">
    <property type="protein sequence ID" value="MDN3709511.1"/>
    <property type="molecule type" value="Genomic_DNA"/>
</dbReference>
<dbReference type="SUPFAM" id="SSF56925">
    <property type="entry name" value="OMPA-like"/>
    <property type="match status" value="1"/>
</dbReference>
<dbReference type="InterPro" id="IPR025665">
    <property type="entry name" value="Beta-barrel_OMP_2"/>
</dbReference>
<evidence type="ECO:0000313" key="3">
    <source>
        <dbReference type="EMBL" id="MDN3705923.1"/>
    </source>
</evidence>
<evidence type="ECO:0000256" key="1">
    <source>
        <dbReference type="SAM" id="SignalP"/>
    </source>
</evidence>
<evidence type="ECO:0000313" key="5">
    <source>
        <dbReference type="Proteomes" id="UP001242368"/>
    </source>
</evidence>
<reference evidence="4" key="1">
    <citation type="journal article" date="2014" name="Int. J. Syst. Evol. Microbiol.">
        <title>Complete genome of a new Firmicutes species belonging to the dominant human colonic microbiota ('Ruminococcus bicirculans') reveals two chromosomes and a selective capacity to utilize plant glucans.</title>
        <authorList>
            <consortium name="NISC Comparative Sequencing Program"/>
            <person name="Wegmann U."/>
            <person name="Louis P."/>
            <person name="Goesmann A."/>
            <person name="Henrissat B."/>
            <person name="Duncan S.H."/>
            <person name="Flint H.J."/>
        </authorList>
    </citation>
    <scope>NUCLEOTIDE SEQUENCE</scope>
    <source>
        <strain evidence="4">CECT 7184</strain>
    </source>
</reference>
<protein>
    <submittedName>
        <fullName evidence="4">Porin family protein</fullName>
    </submittedName>
</protein>
<feature type="domain" description="Outer membrane protein beta-barrel" evidence="2">
    <location>
        <begin position="19"/>
        <end position="169"/>
    </location>
</feature>
<evidence type="ECO:0000259" key="2">
    <source>
        <dbReference type="Pfam" id="PF13568"/>
    </source>
</evidence>
<accession>A0ABT8CZG8</accession>
<comment type="caution">
    <text evidence="4">The sequence shown here is derived from an EMBL/GenBank/DDBJ whole genome shotgun (WGS) entry which is preliminary data.</text>
</comment>